<comment type="caution">
    <text evidence="1">The sequence shown here is derived from an EMBL/GenBank/DDBJ whole genome shotgun (WGS) entry which is preliminary data.</text>
</comment>
<reference evidence="1" key="1">
    <citation type="submission" date="2021-05" db="EMBL/GenBank/DDBJ databases">
        <authorList>
            <person name="Pan Q."/>
            <person name="Jouanno E."/>
            <person name="Zahm M."/>
            <person name="Klopp C."/>
            <person name="Cabau C."/>
            <person name="Louis A."/>
            <person name="Berthelot C."/>
            <person name="Parey E."/>
            <person name="Roest Crollius H."/>
            <person name="Montfort J."/>
            <person name="Robinson-Rechavi M."/>
            <person name="Bouchez O."/>
            <person name="Lampietro C."/>
            <person name="Lopez Roques C."/>
            <person name="Donnadieu C."/>
            <person name="Postlethwait J."/>
            <person name="Bobe J."/>
            <person name="Dillon D."/>
            <person name="Chandos A."/>
            <person name="von Hippel F."/>
            <person name="Guiguen Y."/>
        </authorList>
    </citation>
    <scope>NUCLEOTIDE SEQUENCE</scope>
    <source>
        <strain evidence="1">YG-Jan2019</strain>
    </source>
</reference>
<accession>A0ACC2FUL1</accession>
<evidence type="ECO:0000313" key="2">
    <source>
        <dbReference type="Proteomes" id="UP001157502"/>
    </source>
</evidence>
<dbReference type="Proteomes" id="UP001157502">
    <property type="component" value="Chromosome 22"/>
</dbReference>
<sequence length="76" mass="8348">MSLYSGSHVNPHIAFSSIPAVVPCDGRKTQPPTTSLTWAPLYFQPGPPRRPWIRVLHGSIFGDPPPPVPAKFSTRE</sequence>
<protein>
    <submittedName>
        <fullName evidence="1">Uncharacterized protein</fullName>
    </submittedName>
</protein>
<gene>
    <name evidence="1" type="ORF">DPEC_G00255880</name>
</gene>
<organism evidence="1 2">
    <name type="scientific">Dallia pectoralis</name>
    <name type="common">Alaska blackfish</name>
    <dbReference type="NCBI Taxonomy" id="75939"/>
    <lineage>
        <taxon>Eukaryota</taxon>
        <taxon>Metazoa</taxon>
        <taxon>Chordata</taxon>
        <taxon>Craniata</taxon>
        <taxon>Vertebrata</taxon>
        <taxon>Euteleostomi</taxon>
        <taxon>Actinopterygii</taxon>
        <taxon>Neopterygii</taxon>
        <taxon>Teleostei</taxon>
        <taxon>Protacanthopterygii</taxon>
        <taxon>Esociformes</taxon>
        <taxon>Umbridae</taxon>
        <taxon>Dallia</taxon>
    </lineage>
</organism>
<name>A0ACC2FUL1_DALPE</name>
<dbReference type="EMBL" id="CM055749">
    <property type="protein sequence ID" value="KAJ7995051.1"/>
    <property type="molecule type" value="Genomic_DNA"/>
</dbReference>
<evidence type="ECO:0000313" key="1">
    <source>
        <dbReference type="EMBL" id="KAJ7995051.1"/>
    </source>
</evidence>
<keyword evidence="2" id="KW-1185">Reference proteome</keyword>
<proteinExistence type="predicted"/>